<dbReference type="GO" id="GO:0046872">
    <property type="term" value="F:metal ion binding"/>
    <property type="evidence" value="ECO:0007669"/>
    <property type="project" value="UniProtKB-KW"/>
</dbReference>
<dbReference type="PANTHER" id="PTHR33254:SF4">
    <property type="entry name" value="4-HYDROXY-4-METHYL-2-OXOGLUTARATE ALDOLASE 3-RELATED"/>
    <property type="match status" value="1"/>
</dbReference>
<dbReference type="EC" id="4.1.1.112" evidence="6"/>
<evidence type="ECO:0000256" key="7">
    <source>
        <dbReference type="ARBA" id="ARBA00016549"/>
    </source>
</evidence>
<dbReference type="Pfam" id="PF03737">
    <property type="entry name" value="RraA-like"/>
    <property type="match status" value="1"/>
</dbReference>
<dbReference type="GO" id="GO:0047443">
    <property type="term" value="F:4-hydroxy-4-methyl-2-oxoglutarate aldolase activity"/>
    <property type="evidence" value="ECO:0007669"/>
    <property type="project" value="UniProtKB-EC"/>
</dbReference>
<evidence type="ECO:0000256" key="13">
    <source>
        <dbReference type="PIRSR" id="PIRSR605493-1"/>
    </source>
</evidence>
<dbReference type="Proteomes" id="UP000680865">
    <property type="component" value="Unassembled WGS sequence"/>
</dbReference>
<keyword evidence="15" id="KW-1185">Reference proteome</keyword>
<comment type="catalytic activity">
    <reaction evidence="1">
        <text>4-hydroxy-4-methyl-2-oxoglutarate = 2 pyruvate</text>
        <dbReference type="Rhea" id="RHEA:22748"/>
        <dbReference type="ChEBI" id="CHEBI:15361"/>
        <dbReference type="ChEBI" id="CHEBI:58276"/>
        <dbReference type="EC" id="4.1.3.17"/>
    </reaction>
</comment>
<comment type="cofactor">
    <cofactor evidence="2">
        <name>a divalent metal cation</name>
        <dbReference type="ChEBI" id="CHEBI:60240"/>
    </cofactor>
</comment>
<evidence type="ECO:0000313" key="14">
    <source>
        <dbReference type="EMBL" id="GIM76305.1"/>
    </source>
</evidence>
<dbReference type="InterPro" id="IPR036704">
    <property type="entry name" value="RraA/RraA-like_sf"/>
</dbReference>
<evidence type="ECO:0000256" key="9">
    <source>
        <dbReference type="ARBA" id="ARBA00029596"/>
    </source>
</evidence>
<comment type="similarity">
    <text evidence="3">Belongs to the class II aldolase/RraA-like family.</text>
</comment>
<comment type="caution">
    <text evidence="14">The sequence shown here is derived from an EMBL/GenBank/DDBJ whole genome shotgun (WGS) entry which is preliminary data.</text>
</comment>
<dbReference type="NCBIfam" id="NF006093">
    <property type="entry name" value="PRK08245.1"/>
    <property type="match status" value="1"/>
</dbReference>
<accession>A0A919SNY0</accession>
<evidence type="ECO:0000256" key="3">
    <source>
        <dbReference type="ARBA" id="ARBA00008621"/>
    </source>
</evidence>
<dbReference type="AlphaFoldDB" id="A0A919SNY0"/>
<dbReference type="SUPFAM" id="SSF89562">
    <property type="entry name" value="RraA-like"/>
    <property type="match status" value="1"/>
</dbReference>
<keyword evidence="13" id="KW-0479">Metal-binding</keyword>
<dbReference type="InterPro" id="IPR005493">
    <property type="entry name" value="RraA/RraA-like"/>
</dbReference>
<evidence type="ECO:0000256" key="10">
    <source>
        <dbReference type="ARBA" id="ARBA00030169"/>
    </source>
</evidence>
<protein>
    <recommendedName>
        <fullName evidence="7">Putative 4-hydroxy-4-methyl-2-oxoglutarate aldolase</fullName>
        <ecNumber evidence="6">4.1.1.112</ecNumber>
        <ecNumber evidence="5">4.1.3.17</ecNumber>
    </recommendedName>
    <alternativeName>
        <fullName evidence="11">Oxaloacetate decarboxylase</fullName>
    </alternativeName>
    <alternativeName>
        <fullName evidence="9">Regulator of ribonuclease activity homolog</fullName>
    </alternativeName>
    <alternativeName>
        <fullName evidence="10">RraA-like protein</fullName>
    </alternativeName>
</protein>
<dbReference type="EMBL" id="BOQP01000027">
    <property type="protein sequence ID" value="GIM76305.1"/>
    <property type="molecule type" value="Genomic_DNA"/>
</dbReference>
<comment type="cofactor">
    <cofactor evidence="13">
        <name>Mg(2+)</name>
        <dbReference type="ChEBI" id="CHEBI:18420"/>
    </cofactor>
</comment>
<evidence type="ECO:0000313" key="15">
    <source>
        <dbReference type="Proteomes" id="UP000680865"/>
    </source>
</evidence>
<comment type="subunit">
    <text evidence="4">Homotrimer.</text>
</comment>
<reference evidence="14" key="1">
    <citation type="submission" date="2021-03" db="EMBL/GenBank/DDBJ databases">
        <title>Whole genome shotgun sequence of Actinoplanes consettensis NBRC 14913.</title>
        <authorList>
            <person name="Komaki H."/>
            <person name="Tamura T."/>
        </authorList>
    </citation>
    <scope>NUCLEOTIDE SEQUENCE</scope>
    <source>
        <strain evidence="14">NBRC 14913</strain>
    </source>
</reference>
<dbReference type="EC" id="4.1.3.17" evidence="5"/>
<evidence type="ECO:0000256" key="2">
    <source>
        <dbReference type="ARBA" id="ARBA00001968"/>
    </source>
</evidence>
<dbReference type="CDD" id="cd16841">
    <property type="entry name" value="RraA_family"/>
    <property type="match status" value="1"/>
</dbReference>
<keyword evidence="13" id="KW-0460">Magnesium</keyword>
<sequence>MTISDRLVAVGTAGLSTALRKRGYHDVFVDGVGPLAAGMRLAGPARTLRLVPFRPDLFAERGGGFNPQKQAFDTAGAGEVLVIEARGLAETGTLGDILALRARHRGAAGVVTDGAVRDSPAVAATGLAVFAKGAHPSVLGRRHVPWETDVVIACGGAAVVPGDYVVGDADGVLVIPAALVGEVLAEAEDDERRDAWIAARVAEGEPVEGLFPMNASWKTRYEAETGR</sequence>
<evidence type="ECO:0000256" key="11">
    <source>
        <dbReference type="ARBA" id="ARBA00032305"/>
    </source>
</evidence>
<feature type="binding site" evidence="13">
    <location>
        <position position="118"/>
    </location>
    <ligand>
        <name>Mg(2+)</name>
        <dbReference type="ChEBI" id="CHEBI:18420"/>
    </ligand>
</feature>
<evidence type="ECO:0000256" key="8">
    <source>
        <dbReference type="ARBA" id="ARBA00025046"/>
    </source>
</evidence>
<name>A0A919SNY0_9ACTN</name>
<proteinExistence type="inferred from homology"/>
<evidence type="ECO:0000256" key="4">
    <source>
        <dbReference type="ARBA" id="ARBA00011233"/>
    </source>
</evidence>
<evidence type="ECO:0000256" key="1">
    <source>
        <dbReference type="ARBA" id="ARBA00001342"/>
    </source>
</evidence>
<dbReference type="Gene3D" id="3.50.30.40">
    <property type="entry name" value="Ribonuclease E inhibitor RraA/RraA-like"/>
    <property type="match status" value="1"/>
</dbReference>
<gene>
    <name evidence="14" type="ORF">Aco04nite_49710</name>
</gene>
<evidence type="ECO:0000256" key="5">
    <source>
        <dbReference type="ARBA" id="ARBA00012213"/>
    </source>
</evidence>
<evidence type="ECO:0000256" key="6">
    <source>
        <dbReference type="ARBA" id="ARBA00012947"/>
    </source>
</evidence>
<dbReference type="PANTHER" id="PTHR33254">
    <property type="entry name" value="4-HYDROXY-4-METHYL-2-OXOGLUTARATE ALDOLASE 3-RELATED"/>
    <property type="match status" value="1"/>
</dbReference>
<organism evidence="14 15">
    <name type="scientific">Winogradskya consettensis</name>
    <dbReference type="NCBI Taxonomy" id="113560"/>
    <lineage>
        <taxon>Bacteria</taxon>
        <taxon>Bacillati</taxon>
        <taxon>Actinomycetota</taxon>
        <taxon>Actinomycetes</taxon>
        <taxon>Micromonosporales</taxon>
        <taxon>Micromonosporaceae</taxon>
        <taxon>Winogradskya</taxon>
    </lineage>
</organism>
<comment type="catalytic activity">
    <reaction evidence="12">
        <text>oxaloacetate + H(+) = pyruvate + CO2</text>
        <dbReference type="Rhea" id="RHEA:15641"/>
        <dbReference type="ChEBI" id="CHEBI:15361"/>
        <dbReference type="ChEBI" id="CHEBI:15378"/>
        <dbReference type="ChEBI" id="CHEBI:16452"/>
        <dbReference type="ChEBI" id="CHEBI:16526"/>
        <dbReference type="EC" id="4.1.1.112"/>
    </reaction>
</comment>
<dbReference type="RefSeq" id="WP_212999627.1">
    <property type="nucleotide sequence ID" value="NZ_BAAATW010000010.1"/>
</dbReference>
<feature type="binding site" evidence="13">
    <location>
        <begin position="95"/>
        <end position="98"/>
    </location>
    <ligand>
        <name>substrate</name>
    </ligand>
</feature>
<dbReference type="GO" id="GO:0008948">
    <property type="term" value="F:oxaloacetate decarboxylase activity"/>
    <property type="evidence" value="ECO:0007669"/>
    <property type="project" value="UniProtKB-EC"/>
</dbReference>
<evidence type="ECO:0000256" key="12">
    <source>
        <dbReference type="ARBA" id="ARBA00047973"/>
    </source>
</evidence>
<feature type="binding site" evidence="13">
    <location>
        <position position="117"/>
    </location>
    <ligand>
        <name>substrate</name>
    </ligand>
</feature>
<comment type="function">
    <text evidence="8">Catalyzes the aldol cleavage of 4-hydroxy-4-methyl-2-oxoglutarate (HMG) into 2 molecules of pyruvate. Also contains a secondary oxaloacetate (OAA) decarboxylase activity due to the common pyruvate enolate transition state formed following C-C bond cleavage in the retro-aldol and decarboxylation reactions.</text>
</comment>